<feature type="compositionally biased region" description="Acidic residues" evidence="1">
    <location>
        <begin position="200"/>
        <end position="209"/>
    </location>
</feature>
<dbReference type="Proteomes" id="UP001328107">
    <property type="component" value="Unassembled WGS sequence"/>
</dbReference>
<name>A0AAN4ZGI9_9BILA</name>
<sequence>MTRSLKKMLSGVTKIVLKLTYGAWLLFFVNSFLASLSSAETQIVNLHFNRQLSHRNFSKILPTDWIQLIDRYNLCCITYYRTGGATYHLIDFINGNLYQGGRDIKGSDIIANKKLGDFLTRIAQIDANNRMSVMDALSHPFLLEVHPWQKESIGENEAIDNDLKSSIYELIKSARADKQSPAFGDEKFSAGLTSPVTKVDDDDDGVEEEDSKKNIKEPTTADSYKSE</sequence>
<evidence type="ECO:0008006" key="4">
    <source>
        <dbReference type="Google" id="ProtNLM"/>
    </source>
</evidence>
<proteinExistence type="predicted"/>
<evidence type="ECO:0000313" key="3">
    <source>
        <dbReference type="Proteomes" id="UP001328107"/>
    </source>
</evidence>
<feature type="region of interest" description="Disordered" evidence="1">
    <location>
        <begin position="177"/>
        <end position="227"/>
    </location>
</feature>
<organism evidence="2 3">
    <name type="scientific">Pristionchus mayeri</name>
    <dbReference type="NCBI Taxonomy" id="1317129"/>
    <lineage>
        <taxon>Eukaryota</taxon>
        <taxon>Metazoa</taxon>
        <taxon>Ecdysozoa</taxon>
        <taxon>Nematoda</taxon>
        <taxon>Chromadorea</taxon>
        <taxon>Rhabditida</taxon>
        <taxon>Rhabditina</taxon>
        <taxon>Diplogasteromorpha</taxon>
        <taxon>Diplogasteroidea</taxon>
        <taxon>Neodiplogasteridae</taxon>
        <taxon>Pristionchus</taxon>
    </lineage>
</organism>
<evidence type="ECO:0000313" key="2">
    <source>
        <dbReference type="EMBL" id="GMR40792.1"/>
    </source>
</evidence>
<protein>
    <recommendedName>
        <fullName evidence="4">Protein kinase</fullName>
    </recommendedName>
</protein>
<evidence type="ECO:0000256" key="1">
    <source>
        <dbReference type="SAM" id="MobiDB-lite"/>
    </source>
</evidence>
<keyword evidence="3" id="KW-1185">Reference proteome</keyword>
<comment type="caution">
    <text evidence="2">The sequence shown here is derived from an EMBL/GenBank/DDBJ whole genome shotgun (WGS) entry which is preliminary data.</text>
</comment>
<reference evidence="3" key="1">
    <citation type="submission" date="2022-10" db="EMBL/GenBank/DDBJ databases">
        <title>Genome assembly of Pristionchus species.</title>
        <authorList>
            <person name="Yoshida K."/>
            <person name="Sommer R.J."/>
        </authorList>
    </citation>
    <scope>NUCLEOTIDE SEQUENCE [LARGE SCALE GENOMIC DNA]</scope>
    <source>
        <strain evidence="3">RS5460</strain>
    </source>
</reference>
<feature type="compositionally biased region" description="Basic and acidic residues" evidence="1">
    <location>
        <begin position="177"/>
        <end position="188"/>
    </location>
</feature>
<accession>A0AAN4ZGI9</accession>
<dbReference type="EMBL" id="BTRK01000003">
    <property type="protein sequence ID" value="GMR40792.1"/>
    <property type="molecule type" value="Genomic_DNA"/>
</dbReference>
<dbReference type="AlphaFoldDB" id="A0AAN4ZGI9"/>
<gene>
    <name evidence="2" type="ORF">PMAYCL1PPCAC_10987</name>
</gene>